<dbReference type="CDD" id="cd04480">
    <property type="entry name" value="RPA1_DBD_A_like"/>
    <property type="match status" value="1"/>
</dbReference>
<proteinExistence type="predicted"/>
<sequence>MASEKISLIDDLKNSHAPWKLKVRVFKFWEGKDPKTGSPAGLDYIFIDEQGSRIHGKVLKFNRARFIDKLEEGNIYILSKVSVYTAEQHYRPTRREYMVFLNNSTIVQRVDEIDDFPKFSFDFIKLDTLAERRDNVFLNDVVGVYIDSSEVTKIKDGKRLREIWIRDET</sequence>
<evidence type="ECO:0000313" key="2">
    <source>
        <dbReference type="EMBL" id="KAF5190125.1"/>
    </source>
</evidence>
<evidence type="ECO:0000259" key="1">
    <source>
        <dbReference type="Pfam" id="PF02721"/>
    </source>
</evidence>
<feature type="domain" description="Replication protein A 70 kDa DNA-binding subunit B/D first OB fold" evidence="1">
    <location>
        <begin position="8"/>
        <end position="109"/>
    </location>
</feature>
<evidence type="ECO:0000313" key="3">
    <source>
        <dbReference type="Proteomes" id="UP000554482"/>
    </source>
</evidence>
<dbReference type="Proteomes" id="UP000554482">
    <property type="component" value="Unassembled WGS sequence"/>
</dbReference>
<feature type="non-terminal residue" evidence="2">
    <location>
        <position position="1"/>
    </location>
</feature>
<name>A0A7J6W1C9_THATH</name>
<dbReference type="InterPro" id="IPR003871">
    <property type="entry name" value="RFA1B/D_OB_1st"/>
</dbReference>
<dbReference type="Gene3D" id="2.40.50.140">
    <property type="entry name" value="Nucleic acid-binding proteins"/>
    <property type="match status" value="2"/>
</dbReference>
<dbReference type="PANTHER" id="PTHR47165:SF4">
    <property type="entry name" value="OS03G0429900 PROTEIN"/>
    <property type="match status" value="1"/>
</dbReference>
<dbReference type="AlphaFoldDB" id="A0A7J6W1C9"/>
<gene>
    <name evidence="2" type="ORF">FRX31_020288</name>
</gene>
<organism evidence="2 3">
    <name type="scientific">Thalictrum thalictroides</name>
    <name type="common">Rue-anemone</name>
    <name type="synonym">Anemone thalictroides</name>
    <dbReference type="NCBI Taxonomy" id="46969"/>
    <lineage>
        <taxon>Eukaryota</taxon>
        <taxon>Viridiplantae</taxon>
        <taxon>Streptophyta</taxon>
        <taxon>Embryophyta</taxon>
        <taxon>Tracheophyta</taxon>
        <taxon>Spermatophyta</taxon>
        <taxon>Magnoliopsida</taxon>
        <taxon>Ranunculales</taxon>
        <taxon>Ranunculaceae</taxon>
        <taxon>Thalictroideae</taxon>
        <taxon>Thalictrum</taxon>
    </lineage>
</organism>
<dbReference type="OrthoDB" id="671853at2759"/>
<protein>
    <recommendedName>
        <fullName evidence="1">Replication protein A 70 kDa DNA-binding subunit B/D first OB fold domain-containing protein</fullName>
    </recommendedName>
</protein>
<dbReference type="SUPFAM" id="SSF50249">
    <property type="entry name" value="Nucleic acid-binding proteins"/>
    <property type="match status" value="1"/>
</dbReference>
<accession>A0A7J6W1C9</accession>
<dbReference type="EMBL" id="JABWDY010024588">
    <property type="protein sequence ID" value="KAF5190125.1"/>
    <property type="molecule type" value="Genomic_DNA"/>
</dbReference>
<reference evidence="2 3" key="1">
    <citation type="submission" date="2020-06" db="EMBL/GenBank/DDBJ databases">
        <title>Transcriptomic and genomic resources for Thalictrum thalictroides and T. hernandezii: Facilitating candidate gene discovery in an emerging model plant lineage.</title>
        <authorList>
            <person name="Arias T."/>
            <person name="Riano-Pachon D.M."/>
            <person name="Di Stilio V.S."/>
        </authorList>
    </citation>
    <scope>NUCLEOTIDE SEQUENCE [LARGE SCALE GENOMIC DNA]</scope>
    <source>
        <strain evidence="3">cv. WT478/WT964</strain>
        <tissue evidence="2">Leaves</tissue>
    </source>
</reference>
<dbReference type="Pfam" id="PF02721">
    <property type="entry name" value="DUF223"/>
    <property type="match status" value="1"/>
</dbReference>
<keyword evidence="3" id="KW-1185">Reference proteome</keyword>
<dbReference type="PANTHER" id="PTHR47165">
    <property type="entry name" value="OS03G0429900 PROTEIN"/>
    <property type="match status" value="1"/>
</dbReference>
<comment type="caution">
    <text evidence="2">The sequence shown here is derived from an EMBL/GenBank/DDBJ whole genome shotgun (WGS) entry which is preliminary data.</text>
</comment>
<dbReference type="InterPro" id="IPR012340">
    <property type="entry name" value="NA-bd_OB-fold"/>
</dbReference>